<evidence type="ECO:0000256" key="7">
    <source>
        <dbReference type="RuleBase" id="RU363032"/>
    </source>
</evidence>
<evidence type="ECO:0000256" key="6">
    <source>
        <dbReference type="ARBA" id="ARBA00023136"/>
    </source>
</evidence>
<evidence type="ECO:0000313" key="10">
    <source>
        <dbReference type="Proteomes" id="UP000244201"/>
    </source>
</evidence>
<dbReference type="PANTHER" id="PTHR43227">
    <property type="entry name" value="BLL4140 PROTEIN"/>
    <property type="match status" value="1"/>
</dbReference>
<keyword evidence="2 7" id="KW-0813">Transport</keyword>
<evidence type="ECO:0000256" key="5">
    <source>
        <dbReference type="ARBA" id="ARBA00022989"/>
    </source>
</evidence>
<keyword evidence="10" id="KW-1185">Reference proteome</keyword>
<dbReference type="GO" id="GO:0055085">
    <property type="term" value="P:transmembrane transport"/>
    <property type="evidence" value="ECO:0007669"/>
    <property type="project" value="InterPro"/>
</dbReference>
<dbReference type="OrthoDB" id="3515028at2"/>
<dbReference type="RefSeq" id="WP_108147232.1">
    <property type="nucleotide sequence ID" value="NZ_CP026304.1"/>
</dbReference>
<dbReference type="SUPFAM" id="SSF49478">
    <property type="entry name" value="Cna protein B-type domain"/>
    <property type="match status" value="1"/>
</dbReference>
<evidence type="ECO:0000313" key="9">
    <source>
        <dbReference type="EMBL" id="AVZ71541.1"/>
    </source>
</evidence>
<comment type="similarity">
    <text evidence="7">Belongs to the binding-protein-dependent transport system permease family.</text>
</comment>
<feature type="domain" description="ABC transmembrane type-1" evidence="8">
    <location>
        <begin position="78"/>
        <end position="434"/>
    </location>
</feature>
<evidence type="ECO:0000259" key="8">
    <source>
        <dbReference type="PROSITE" id="PS50928"/>
    </source>
</evidence>
<dbReference type="InterPro" id="IPR000515">
    <property type="entry name" value="MetI-like"/>
</dbReference>
<proteinExistence type="inferred from homology"/>
<dbReference type="GO" id="GO:0005886">
    <property type="term" value="C:plasma membrane"/>
    <property type="evidence" value="ECO:0007669"/>
    <property type="project" value="UniProtKB-SubCell"/>
</dbReference>
<dbReference type="InterPro" id="IPR035906">
    <property type="entry name" value="MetI-like_sf"/>
</dbReference>
<dbReference type="AlphaFoldDB" id="A0A2R4SXD8"/>
<keyword evidence="3" id="KW-1003">Cell membrane</keyword>
<dbReference type="KEGG" id="slk:SLUN_04330"/>
<evidence type="ECO:0000256" key="1">
    <source>
        <dbReference type="ARBA" id="ARBA00004651"/>
    </source>
</evidence>
<evidence type="ECO:0000256" key="2">
    <source>
        <dbReference type="ARBA" id="ARBA00022448"/>
    </source>
</evidence>
<dbReference type="PROSITE" id="PS50928">
    <property type="entry name" value="ABC_TM1"/>
    <property type="match status" value="1"/>
</dbReference>
<keyword evidence="6 7" id="KW-0472">Membrane</keyword>
<reference evidence="9 10" key="1">
    <citation type="submission" date="2018-01" db="EMBL/GenBank/DDBJ databases">
        <title>Complete genome sequence of Streptomyces lunaelactis MM109T, a Ferroverdin A producer isolated from cave moonmilk deposits.</title>
        <authorList>
            <person name="Naome A."/>
            <person name="Martinet L."/>
            <person name="Maciejewska M."/>
            <person name="Anderssen S."/>
            <person name="Adam D."/>
            <person name="Tenconi E."/>
            <person name="Deflandre B."/>
            <person name="Arguelles-Arias A."/>
            <person name="Calusinska M."/>
            <person name="Copieters W."/>
            <person name="Karim L."/>
            <person name="Hanikenne M."/>
            <person name="Baurain D."/>
            <person name="van Wezel G."/>
            <person name="Smargiasso N."/>
            <person name="de Pauw E."/>
            <person name="Delfosse P."/>
            <person name="Rigali S."/>
        </authorList>
    </citation>
    <scope>NUCLEOTIDE SEQUENCE [LARGE SCALE GENOMIC DNA]</scope>
    <source>
        <strain evidence="9 10">MM109</strain>
    </source>
</reference>
<feature type="transmembrane region" description="Helical" evidence="7">
    <location>
        <begin position="414"/>
        <end position="435"/>
    </location>
</feature>
<dbReference type="Pfam" id="PF00528">
    <property type="entry name" value="BPD_transp_1"/>
    <property type="match status" value="1"/>
</dbReference>
<dbReference type="Gene3D" id="1.10.3720.10">
    <property type="entry name" value="MetI-like"/>
    <property type="match status" value="2"/>
</dbReference>
<gene>
    <name evidence="9" type="ORF">SLUN_04330</name>
</gene>
<feature type="transmembrane region" description="Helical" evidence="7">
    <location>
        <begin position="114"/>
        <end position="135"/>
    </location>
</feature>
<dbReference type="CDD" id="cd06261">
    <property type="entry name" value="TM_PBP2"/>
    <property type="match status" value="1"/>
</dbReference>
<feature type="transmembrane region" description="Helical" evidence="7">
    <location>
        <begin position="82"/>
        <end position="102"/>
    </location>
</feature>
<evidence type="ECO:0000256" key="4">
    <source>
        <dbReference type="ARBA" id="ARBA00022692"/>
    </source>
</evidence>
<dbReference type="GeneID" id="55654495"/>
<dbReference type="Pfam" id="PF13620">
    <property type="entry name" value="CarboxypepD_reg"/>
    <property type="match status" value="1"/>
</dbReference>
<evidence type="ECO:0000256" key="3">
    <source>
        <dbReference type="ARBA" id="ARBA00022475"/>
    </source>
</evidence>
<feature type="transmembrane region" description="Helical" evidence="7">
    <location>
        <begin position="314"/>
        <end position="335"/>
    </location>
</feature>
<dbReference type="EMBL" id="CP026304">
    <property type="protein sequence ID" value="AVZ71541.1"/>
    <property type="molecule type" value="Genomic_DNA"/>
</dbReference>
<feature type="transmembrane region" description="Helical" evidence="7">
    <location>
        <begin position="356"/>
        <end position="374"/>
    </location>
</feature>
<accession>A0A2R4SXD8</accession>
<dbReference type="PANTHER" id="PTHR43227:SF8">
    <property type="entry name" value="DIACETYLCHITOBIOSE UPTAKE SYSTEM PERMEASE PROTEIN DASB"/>
    <property type="match status" value="1"/>
</dbReference>
<dbReference type="Proteomes" id="UP000244201">
    <property type="component" value="Chromosome"/>
</dbReference>
<feature type="transmembrane region" description="Helical" evidence="7">
    <location>
        <begin position="23"/>
        <end position="44"/>
    </location>
</feature>
<keyword evidence="5 7" id="KW-1133">Transmembrane helix</keyword>
<dbReference type="InterPro" id="IPR050809">
    <property type="entry name" value="UgpAE/MalFG_permease"/>
</dbReference>
<name>A0A2R4SXD8_9ACTN</name>
<keyword evidence="4 7" id="KW-0812">Transmembrane</keyword>
<dbReference type="SUPFAM" id="SSF161098">
    <property type="entry name" value="MetI-like"/>
    <property type="match status" value="1"/>
</dbReference>
<comment type="subcellular location">
    <subcellularLocation>
        <location evidence="1 7">Cell membrane</location>
        <topology evidence="1 7">Multi-pass membrane protein</topology>
    </subcellularLocation>
</comment>
<organism evidence="9 10">
    <name type="scientific">Streptomyces lunaelactis</name>
    <dbReference type="NCBI Taxonomy" id="1535768"/>
    <lineage>
        <taxon>Bacteria</taxon>
        <taxon>Bacillati</taxon>
        <taxon>Actinomycetota</taxon>
        <taxon>Actinomycetes</taxon>
        <taxon>Kitasatosporales</taxon>
        <taxon>Streptomycetaceae</taxon>
        <taxon>Streptomyces</taxon>
    </lineage>
</organism>
<sequence>MAVTTSAPAANPRRRAQRAKRNIAVVFVLPALLLLGALVVYPVVFSAGRSLFDASGERFVGGENYVEIFSDPATLTAIRNSTIWVVVAPVLLTGLGLVLAVLTERVRWATAFKLVLFLPMAVSFLAAGIIFRLAYEEDPDRGVLNAVAVGVHDAFDDRSAYPTARAREDQGLTKATGGAYSTTDAVRPGQWVSLGFVGVAPDKMPTEARPAAASTAAPADEVRGVVYLDFTPGGGGTAGKVDPAEKGLPGMSVEAVRDGKVAATATTAADGSFNFRTLDAGSYTVRLPAENFAAPYQGISWLGPALVTPAIIGAYLWIWTGFSMVLIGAGLASLPRDALEAARMDGATEWQIFRKITVPLLAPVLTVVFVTLVINVMKVFDLVYIIAPGPVQEEANVLATRMWLVSFGGGNNQGLGSALSVLLLVLVLPAMIFNVRRFRRSGK</sequence>
<protein>
    <submittedName>
        <fullName evidence="9">ABC transporter permease</fullName>
    </submittedName>
</protein>